<dbReference type="EMBL" id="KZ987864">
    <property type="protein sequence ID" value="RKP14232.1"/>
    <property type="molecule type" value="Genomic_DNA"/>
</dbReference>
<sequence length="1120" mass="124702">MQGGHSLLKAPAPAFFSPSLLSSHMSMQGPPLVGHLFWHPYTTGPYPGQTFLFKAQRPSEKSKGPLGQQLPSDLVTLSFPHAWFTEKWLEVPLLRCSRYRLVYGPRDFPGKWANRDQVVLLAPPEAASLPLLNLRPLITPFSHPPALGQVRGRLLAKSPIIFPRNGNRPYFILLLRHHAWPNQFHWVRIYSKLFLHPILTPQIMYDISGLQPGHPSTPSSHCISWRSSSRVAFQPLQPVNPPSSLEAMLSSPTTASSPNTLSSQNDTSSSPGDSASITSLMSSPSLRHVSYKGKVTKLIDDFLGLVEVDHQILLLFPPNAQRPPFPQNPPVGSLLILHHVHPLALPRYPTLPSHLTIPANPNQVFILVGCAATSVTVLHSPEDTAPFRPQDDIPYLGIWPRHIPYLTTSFPDRWAIHAFLQTLSLEAQARNRDEEGVGAIARLSRTDGVVNLLTWLGWSHPGKDVPAPDPRILFISHVSHFFPDQSSSSSTCPRIQQTAQALLDQRSSLQSWMDCAFSHSAISSFILLTLTVEEDVIWGVEWGVLGRKRENSGSDRRKDFRVHIHPYGKDLSSLFPALEAPSSVWALRRPRWTRQAPLNNHVLWINWERDAFLLLPSLETRRRRRKRGIVDPVPPPTLRPLPKVLFLLKHTFPRMTDRQGTSISMVGEAWWSMGQDRPRRNVLCRVQGRSLRWVPALRPGTLYWVEGSKCSSEQDGNGVELLFYRNHTIISPVPAPEGEEDDENPLKEARARLQEWQRDEWAHPLHDPQVPCPLSSLLLKSTVAPKGRLVQGRVMGWVWGKSGSSSRYLRLWLGPVGEEAGRIPDLCIIIHLPLAYTPSTLHVGAIATLGDVYPQKDQSSGLIHGLSGTWMTHHFSLDPGSPLSPCPVSLLPRLLPNIHRALNLSSWPQDPIQLFIQRIHVHHLVLSLICPHCHSIIPGSLGRRGEDRCSCPHSRQSPPHPACEMDMEVVANIEDGSDSLRLLIPSASLLLSLLHQISPSTHLVHELKESLLRVGPLLHSSSSSSLAHPVHSTHPALRPLISSLSSLAGPHFLLTGFLLPPFSGTSRPVEARKIQSMSLGWRQAQCPTMPQSQHIPTLYLLSLQATTASIRASSYLAPSP</sequence>
<protein>
    <recommendedName>
        <fullName evidence="4">CST complex subunit CTC1</fullName>
    </recommendedName>
</protein>
<evidence type="ECO:0000256" key="1">
    <source>
        <dbReference type="SAM" id="MobiDB-lite"/>
    </source>
</evidence>
<evidence type="ECO:0008006" key="4">
    <source>
        <dbReference type="Google" id="ProtNLM"/>
    </source>
</evidence>
<organism evidence="2 3">
    <name type="scientific">Piptocephalis cylindrospora</name>
    <dbReference type="NCBI Taxonomy" id="1907219"/>
    <lineage>
        <taxon>Eukaryota</taxon>
        <taxon>Fungi</taxon>
        <taxon>Fungi incertae sedis</taxon>
        <taxon>Zoopagomycota</taxon>
        <taxon>Zoopagomycotina</taxon>
        <taxon>Zoopagomycetes</taxon>
        <taxon>Zoopagales</taxon>
        <taxon>Piptocephalidaceae</taxon>
        <taxon>Piptocephalis</taxon>
    </lineage>
</organism>
<evidence type="ECO:0000313" key="3">
    <source>
        <dbReference type="Proteomes" id="UP000267251"/>
    </source>
</evidence>
<dbReference type="AlphaFoldDB" id="A0A4P9Y635"/>
<dbReference type="OrthoDB" id="10491124at2759"/>
<evidence type="ECO:0000313" key="2">
    <source>
        <dbReference type="EMBL" id="RKP14232.1"/>
    </source>
</evidence>
<name>A0A4P9Y635_9FUNG</name>
<proteinExistence type="predicted"/>
<reference evidence="3" key="1">
    <citation type="journal article" date="2018" name="Nat. Microbiol.">
        <title>Leveraging single-cell genomics to expand the fungal tree of life.</title>
        <authorList>
            <person name="Ahrendt S.R."/>
            <person name="Quandt C.A."/>
            <person name="Ciobanu D."/>
            <person name="Clum A."/>
            <person name="Salamov A."/>
            <person name="Andreopoulos B."/>
            <person name="Cheng J.F."/>
            <person name="Woyke T."/>
            <person name="Pelin A."/>
            <person name="Henrissat B."/>
            <person name="Reynolds N.K."/>
            <person name="Benny G.L."/>
            <person name="Smith M.E."/>
            <person name="James T.Y."/>
            <person name="Grigoriev I.V."/>
        </authorList>
    </citation>
    <scope>NUCLEOTIDE SEQUENCE [LARGE SCALE GENOMIC DNA]</scope>
</reference>
<keyword evidence="3" id="KW-1185">Reference proteome</keyword>
<gene>
    <name evidence="2" type="ORF">BJ684DRAFT_15427</name>
</gene>
<dbReference type="Proteomes" id="UP000267251">
    <property type="component" value="Unassembled WGS sequence"/>
</dbReference>
<feature type="compositionally biased region" description="Polar residues" evidence="1">
    <location>
        <begin position="250"/>
        <end position="279"/>
    </location>
</feature>
<feature type="region of interest" description="Disordered" evidence="1">
    <location>
        <begin position="243"/>
        <end position="279"/>
    </location>
</feature>
<accession>A0A4P9Y635</accession>